<protein>
    <recommendedName>
        <fullName evidence="9">SHSP domain-containing protein</fullName>
    </recommendedName>
</protein>
<keyword evidence="3" id="KW-0496">Mitochondrion</keyword>
<dbReference type="GeneID" id="54323875"/>
<feature type="region of interest" description="Disordered" evidence="8">
    <location>
        <begin position="169"/>
        <end position="209"/>
    </location>
</feature>
<evidence type="ECO:0000256" key="5">
    <source>
        <dbReference type="ARBA" id="ARBA00025715"/>
    </source>
</evidence>
<dbReference type="Pfam" id="PF05347">
    <property type="entry name" value="Complex1_LYR"/>
    <property type="match status" value="1"/>
</dbReference>
<dbReference type="InterPro" id="IPR008978">
    <property type="entry name" value="HSP20-like_chaperone"/>
</dbReference>
<comment type="caution">
    <text evidence="10">The sequence shown here is derived from an EMBL/GenBank/DDBJ whole genome shotgun (WGS) entry which is preliminary data.</text>
</comment>
<dbReference type="OrthoDB" id="1431247at2759"/>
<dbReference type="EMBL" id="QUQM01000002">
    <property type="protein sequence ID" value="KAA8652269.1"/>
    <property type="molecule type" value="Genomic_DNA"/>
</dbReference>
<evidence type="ECO:0000256" key="8">
    <source>
        <dbReference type="SAM" id="MobiDB-lite"/>
    </source>
</evidence>
<dbReference type="CDD" id="cd06464">
    <property type="entry name" value="ACD_sHsps-like"/>
    <property type="match status" value="1"/>
</dbReference>
<comment type="subcellular location">
    <subcellularLocation>
        <location evidence="1">Mitochondrion matrix</location>
    </subcellularLocation>
</comment>
<reference evidence="10 11" key="1">
    <citation type="submission" date="2019-08" db="EMBL/GenBank/DDBJ databases">
        <title>The genome sequence of a newly discovered highly antifungal drug resistant Aspergillus species, Aspergillus tanneri NIH 1004.</title>
        <authorList>
            <person name="Mounaud S."/>
            <person name="Singh I."/>
            <person name="Joardar V."/>
            <person name="Pakala S."/>
            <person name="Pakala S."/>
            <person name="Venepally P."/>
            <person name="Chung J.K."/>
            <person name="Losada L."/>
            <person name="Nierman W.C."/>
        </authorList>
    </citation>
    <scope>NUCLEOTIDE SEQUENCE [LARGE SCALE GENOMIC DNA]</scope>
    <source>
        <strain evidence="10 11">NIH1004</strain>
    </source>
</reference>
<evidence type="ECO:0000256" key="2">
    <source>
        <dbReference type="ARBA" id="ARBA00023016"/>
    </source>
</evidence>
<comment type="similarity">
    <text evidence="5">Belongs to the complex I LYR family. SDHAF1 subfamily.</text>
</comment>
<dbReference type="InterPro" id="IPR002068">
    <property type="entry name" value="A-crystallin/Hsp20_dom"/>
</dbReference>
<sequence>MSRPPSSQETRDNFRSYVRAEFRKYLSVSKKDFSAIEYLLRKGNRQLEMYSSPGIRNIRSALNMAFFPRVANDFAPLFRLLNDYDVHRSSCQKNKAVPVRSFTPRFDVYERNDCYHLDGELPGVDQNNIDIEFTDPHTLVIKGHVQRNYSNTMPDDNEITDDASSIRSLQPTVEDEEDEEPPNATVSAGSPTHISTAPPNKATVHQEQSSSGPAYKYWASERSIGQFHRVFTFPTRVDQEAVRASLRDGILSVIVPKEPVQKMKKVRIE</sequence>
<dbReference type="GO" id="GO:0005759">
    <property type="term" value="C:mitochondrial matrix"/>
    <property type="evidence" value="ECO:0007669"/>
    <property type="project" value="UniProtKB-SubCell"/>
</dbReference>
<evidence type="ECO:0000259" key="9">
    <source>
        <dbReference type="PROSITE" id="PS01031"/>
    </source>
</evidence>
<dbReference type="PROSITE" id="PS01031">
    <property type="entry name" value="SHSP"/>
    <property type="match status" value="1"/>
</dbReference>
<dbReference type="CDD" id="cd20268">
    <property type="entry name" value="Complex1_LYR_SDHAF1_LYRM8"/>
    <property type="match status" value="1"/>
</dbReference>
<dbReference type="Proteomes" id="UP000324241">
    <property type="component" value="Unassembled WGS sequence"/>
</dbReference>
<comment type="similarity">
    <text evidence="6 7">Belongs to the small heat shock protein (HSP20) family.</text>
</comment>
<evidence type="ECO:0000256" key="7">
    <source>
        <dbReference type="RuleBase" id="RU003616"/>
    </source>
</evidence>
<dbReference type="Gene3D" id="2.60.40.790">
    <property type="match status" value="1"/>
</dbReference>
<dbReference type="PANTHER" id="PTHR11527">
    <property type="entry name" value="HEAT-SHOCK PROTEIN 20 FAMILY MEMBER"/>
    <property type="match status" value="1"/>
</dbReference>
<keyword evidence="4" id="KW-0143">Chaperone</keyword>
<name>A0A5M9N5E3_9EURO</name>
<dbReference type="RefSeq" id="XP_033431630.1">
    <property type="nucleotide sequence ID" value="XM_033565873.1"/>
</dbReference>
<dbReference type="AlphaFoldDB" id="A0A5M9N5E3"/>
<dbReference type="VEuPathDB" id="FungiDB:EYZ11_004583"/>
<proteinExistence type="inferred from homology"/>
<dbReference type="GO" id="GO:0034553">
    <property type="term" value="P:mitochondrial respiratory chain complex II assembly"/>
    <property type="evidence" value="ECO:0007669"/>
    <property type="project" value="InterPro"/>
</dbReference>
<evidence type="ECO:0000256" key="4">
    <source>
        <dbReference type="ARBA" id="ARBA00023186"/>
    </source>
</evidence>
<dbReference type="Pfam" id="PF00011">
    <property type="entry name" value="HSP20"/>
    <property type="match status" value="1"/>
</dbReference>
<feature type="domain" description="SHSP" evidence="9">
    <location>
        <begin position="97"/>
        <end position="269"/>
    </location>
</feature>
<evidence type="ECO:0000313" key="11">
    <source>
        <dbReference type="Proteomes" id="UP000324241"/>
    </source>
</evidence>
<dbReference type="SUPFAM" id="SSF49764">
    <property type="entry name" value="HSP20-like chaperones"/>
    <property type="match status" value="1"/>
</dbReference>
<evidence type="ECO:0000313" key="10">
    <source>
        <dbReference type="EMBL" id="KAA8652269.1"/>
    </source>
</evidence>
<keyword evidence="2" id="KW-0346">Stress response</keyword>
<evidence type="ECO:0000256" key="3">
    <source>
        <dbReference type="ARBA" id="ARBA00023128"/>
    </source>
</evidence>
<accession>A0A5M9N5E3</accession>
<dbReference type="InterPro" id="IPR045295">
    <property type="entry name" value="Complex1_LYR_SDHAF1_LYRM8"/>
</dbReference>
<evidence type="ECO:0000256" key="1">
    <source>
        <dbReference type="ARBA" id="ARBA00004305"/>
    </source>
</evidence>
<organism evidence="10 11">
    <name type="scientific">Aspergillus tanneri</name>
    <dbReference type="NCBI Taxonomy" id="1220188"/>
    <lineage>
        <taxon>Eukaryota</taxon>
        <taxon>Fungi</taxon>
        <taxon>Dikarya</taxon>
        <taxon>Ascomycota</taxon>
        <taxon>Pezizomycotina</taxon>
        <taxon>Eurotiomycetes</taxon>
        <taxon>Eurotiomycetidae</taxon>
        <taxon>Eurotiales</taxon>
        <taxon>Aspergillaceae</taxon>
        <taxon>Aspergillus</taxon>
        <taxon>Aspergillus subgen. Circumdati</taxon>
    </lineage>
</organism>
<evidence type="ECO:0000256" key="6">
    <source>
        <dbReference type="PROSITE-ProRule" id="PRU00285"/>
    </source>
</evidence>
<feature type="compositionally biased region" description="Polar residues" evidence="8">
    <location>
        <begin position="184"/>
        <end position="209"/>
    </location>
</feature>
<gene>
    <name evidence="10" type="ORF">ATNIH1004_001173</name>
</gene>
<dbReference type="InterPro" id="IPR008011">
    <property type="entry name" value="Complex1_LYR_dom"/>
</dbReference>
<dbReference type="InterPro" id="IPR031107">
    <property type="entry name" value="Small_HSP"/>
</dbReference>